<dbReference type="Pfam" id="PF01337">
    <property type="entry name" value="Barstar"/>
    <property type="match status" value="1"/>
</dbReference>
<evidence type="ECO:0000259" key="2">
    <source>
        <dbReference type="Pfam" id="PF01337"/>
    </source>
</evidence>
<feature type="domain" description="Barstar (barnase inhibitor)" evidence="2">
    <location>
        <begin position="84"/>
        <end position="180"/>
    </location>
</feature>
<evidence type="ECO:0000256" key="1">
    <source>
        <dbReference type="ARBA" id="ARBA00006845"/>
    </source>
</evidence>
<dbReference type="OrthoDB" id="5295683at2"/>
<keyword evidence="4" id="KW-1185">Reference proteome</keyword>
<dbReference type="RefSeq" id="WP_091909681.1">
    <property type="nucleotide sequence ID" value="NZ_FNLO01000008.1"/>
</dbReference>
<accession>A0A1H2PRL1</accession>
<dbReference type="Gene3D" id="3.30.370.10">
    <property type="entry name" value="Barstar-like"/>
    <property type="match status" value="1"/>
</dbReference>
<name>A0A1H2PRL1_9BURK</name>
<sequence>MSRNLPAYDAVAAADLFGRNDANLFKRVLAMRSHGLAQQPRHTPAIASEDTVNLFRSVRANIVQSIRAFRVPDLAAEAERLGLHFLYADCALAATKAEVMETIATSFLFPKQCGKNFDALYDCLTELVHQAGEQPGFVVVLESLPTVPRFDKEGRETLLDVFREAAEFWAEQGISFRVFYSFA</sequence>
<organism evidence="3 4">
    <name type="scientific">Chitinasiproducens palmae</name>
    <dbReference type="NCBI Taxonomy" id="1770053"/>
    <lineage>
        <taxon>Bacteria</taxon>
        <taxon>Pseudomonadati</taxon>
        <taxon>Pseudomonadota</taxon>
        <taxon>Betaproteobacteria</taxon>
        <taxon>Burkholderiales</taxon>
        <taxon>Burkholderiaceae</taxon>
        <taxon>Chitinasiproducens</taxon>
    </lineage>
</organism>
<dbReference type="Proteomes" id="UP000243719">
    <property type="component" value="Unassembled WGS sequence"/>
</dbReference>
<gene>
    <name evidence="3" type="ORF">SAMN05216551_108161</name>
</gene>
<evidence type="ECO:0000313" key="3">
    <source>
        <dbReference type="EMBL" id="SDV49527.1"/>
    </source>
</evidence>
<dbReference type="SUPFAM" id="SSF52038">
    <property type="entry name" value="Barstar-related"/>
    <property type="match status" value="1"/>
</dbReference>
<evidence type="ECO:0000313" key="4">
    <source>
        <dbReference type="Proteomes" id="UP000243719"/>
    </source>
</evidence>
<reference evidence="4" key="1">
    <citation type="submission" date="2016-09" db="EMBL/GenBank/DDBJ databases">
        <authorList>
            <person name="Varghese N."/>
            <person name="Submissions S."/>
        </authorList>
    </citation>
    <scope>NUCLEOTIDE SEQUENCE [LARGE SCALE GENOMIC DNA]</scope>
    <source>
        <strain evidence="4">JS23</strain>
    </source>
</reference>
<dbReference type="STRING" id="1770053.SAMN05216551_108161"/>
<dbReference type="InterPro" id="IPR035905">
    <property type="entry name" value="Barstar-like_sf"/>
</dbReference>
<proteinExistence type="inferred from homology"/>
<comment type="similarity">
    <text evidence="1">Belongs to the barstar family.</text>
</comment>
<dbReference type="AlphaFoldDB" id="A0A1H2PRL1"/>
<dbReference type="EMBL" id="FNLO01000008">
    <property type="protein sequence ID" value="SDV49527.1"/>
    <property type="molecule type" value="Genomic_DNA"/>
</dbReference>
<protein>
    <submittedName>
        <fullName evidence="3">Barstar (Barnase inhibitor)</fullName>
    </submittedName>
</protein>
<dbReference type="InterPro" id="IPR000468">
    <property type="entry name" value="Barstar"/>
</dbReference>